<evidence type="ECO:0000313" key="5">
    <source>
        <dbReference type="Proteomes" id="UP001333710"/>
    </source>
</evidence>
<dbReference type="InterPro" id="IPR021800">
    <property type="entry name" value="DUF3369"/>
</dbReference>
<dbReference type="GO" id="GO:0000160">
    <property type="term" value="P:phosphorelay signal transduction system"/>
    <property type="evidence" value="ECO:0007669"/>
    <property type="project" value="InterPro"/>
</dbReference>
<dbReference type="SUPFAM" id="SSF109604">
    <property type="entry name" value="HD-domain/PDEase-like"/>
    <property type="match status" value="1"/>
</dbReference>
<organism evidence="4 5">
    <name type="scientific">Planctobacterium marinum</name>
    <dbReference type="NCBI Taxonomy" id="1631968"/>
    <lineage>
        <taxon>Bacteria</taxon>
        <taxon>Pseudomonadati</taxon>
        <taxon>Pseudomonadota</taxon>
        <taxon>Gammaproteobacteria</taxon>
        <taxon>Alteromonadales</taxon>
        <taxon>Alteromonadaceae</taxon>
        <taxon>Planctobacterium</taxon>
    </lineage>
</organism>
<feature type="domain" description="Response regulatory" evidence="2">
    <location>
        <begin position="23"/>
        <end position="147"/>
    </location>
</feature>
<dbReference type="GO" id="GO:0008081">
    <property type="term" value="F:phosphoric diester hydrolase activity"/>
    <property type="evidence" value="ECO:0007669"/>
    <property type="project" value="UniProtKB-ARBA"/>
</dbReference>
<dbReference type="KEGG" id="pmaw:MACH26_19710"/>
<dbReference type="EMBL" id="AP027272">
    <property type="protein sequence ID" value="BDX06450.1"/>
    <property type="molecule type" value="Genomic_DNA"/>
</dbReference>
<sequence length="524" mass="58561">MSDDFLFADDSEEEEFEERGSWKILVVDDEPEVHAVTKLTLSDFVFQDKDLEFISAHSGEEAKKVFLEHNDIAVVLLDVVMETDDAGLKVAEFIRNEANNHFTRIILRTGQPGQAPEKHVIVNYDINDYKSKTELTAQKLFTVIIATLRSYRDIISIEESRKGLEKIISASADLFSIHSLENFIDGIIQQLNSLLGGATDAAYITSALASAQGGNSSDLSGFVVFSGMDDEATEVEKAVRPLEEVVEGEILSACKKALREKDVVYADDYVVAYCHSNTEPGSLLYLSGIPRKLNSNDKHLIEIFASHVQVAFENVLLTKDIEDTQKEILQRVGQAMECQLSGGRHIERMTILCELLAREHGLSEDEISVLKLAVPLHDIGKLRVPVEILTKPGPLSPEEIDLVKEHADNGYDLLKDSEKPIIKTAAMLARQHHERWDGTGYPQGISGKDINMFSRIAAIADVYDALRGTRCYKEPWSVEQVIEKFQQERGKHFDPALVDTLLDNITKFEAIIFAYPDSPEAIQQ</sequence>
<evidence type="ECO:0000259" key="3">
    <source>
        <dbReference type="PROSITE" id="PS51832"/>
    </source>
</evidence>
<dbReference type="PANTHER" id="PTHR45228">
    <property type="entry name" value="CYCLIC DI-GMP PHOSPHODIESTERASE TM_0186-RELATED"/>
    <property type="match status" value="1"/>
</dbReference>
<feature type="domain" description="HD-GYP" evidence="3">
    <location>
        <begin position="321"/>
        <end position="517"/>
    </location>
</feature>
<dbReference type="SMART" id="SM00471">
    <property type="entry name" value="HDc"/>
    <property type="match status" value="1"/>
</dbReference>
<accession>A0AA48I5T5</accession>
<keyword evidence="5" id="KW-1185">Reference proteome</keyword>
<dbReference type="SMART" id="SM00448">
    <property type="entry name" value="REC"/>
    <property type="match status" value="1"/>
</dbReference>
<dbReference type="PROSITE" id="PS51832">
    <property type="entry name" value="HD_GYP"/>
    <property type="match status" value="1"/>
</dbReference>
<proteinExistence type="predicted"/>
<dbReference type="InterPro" id="IPR037522">
    <property type="entry name" value="HD_GYP_dom"/>
</dbReference>
<dbReference type="Gene3D" id="1.10.3210.10">
    <property type="entry name" value="Hypothetical protein af1432"/>
    <property type="match status" value="1"/>
</dbReference>
<dbReference type="Proteomes" id="UP001333710">
    <property type="component" value="Chromosome"/>
</dbReference>
<dbReference type="PROSITE" id="PS50110">
    <property type="entry name" value="RESPONSE_REGULATORY"/>
    <property type="match status" value="1"/>
</dbReference>
<protein>
    <submittedName>
        <fullName evidence="4">Transcriptional regulator</fullName>
    </submittedName>
</protein>
<dbReference type="Gene3D" id="3.40.50.2300">
    <property type="match status" value="1"/>
</dbReference>
<dbReference type="Pfam" id="PF00072">
    <property type="entry name" value="Response_reg"/>
    <property type="match status" value="1"/>
</dbReference>
<keyword evidence="1" id="KW-0597">Phosphoprotein</keyword>
<dbReference type="Pfam" id="PF13487">
    <property type="entry name" value="HD_5"/>
    <property type="match status" value="1"/>
</dbReference>
<dbReference type="InterPro" id="IPR052020">
    <property type="entry name" value="Cyclic_di-GMP/3'3'-cGAMP_PDE"/>
</dbReference>
<evidence type="ECO:0000313" key="4">
    <source>
        <dbReference type="EMBL" id="BDX06450.1"/>
    </source>
</evidence>
<dbReference type="SUPFAM" id="SSF52172">
    <property type="entry name" value="CheY-like"/>
    <property type="match status" value="1"/>
</dbReference>
<name>A0AA48I5T5_9ALTE</name>
<dbReference type="InterPro" id="IPR011006">
    <property type="entry name" value="CheY-like_superfamily"/>
</dbReference>
<reference evidence="4" key="1">
    <citation type="submission" date="2023-01" db="EMBL/GenBank/DDBJ databases">
        <title>Complete genome sequence of Planctobacterium marinum strain Dej080120_11.</title>
        <authorList>
            <person name="Ueki S."/>
            <person name="Maruyama F."/>
        </authorList>
    </citation>
    <scope>NUCLEOTIDE SEQUENCE</scope>
    <source>
        <strain evidence="4">Dej080120_11</strain>
    </source>
</reference>
<feature type="modified residue" description="4-aspartylphosphate" evidence="1">
    <location>
        <position position="78"/>
    </location>
</feature>
<dbReference type="PANTHER" id="PTHR45228:SF9">
    <property type="entry name" value="3'3'-CGAMP-SPECIFIC PHOSPHODIESTERASE 2"/>
    <property type="match status" value="1"/>
</dbReference>
<dbReference type="CDD" id="cd00077">
    <property type="entry name" value="HDc"/>
    <property type="match status" value="1"/>
</dbReference>
<dbReference type="InterPro" id="IPR003607">
    <property type="entry name" value="HD/PDEase_dom"/>
</dbReference>
<evidence type="ECO:0000259" key="2">
    <source>
        <dbReference type="PROSITE" id="PS50110"/>
    </source>
</evidence>
<dbReference type="InterPro" id="IPR001789">
    <property type="entry name" value="Sig_transdc_resp-reg_receiver"/>
</dbReference>
<dbReference type="AlphaFoldDB" id="A0AA48I5T5"/>
<dbReference type="Pfam" id="PF11849">
    <property type="entry name" value="DUF3369"/>
    <property type="match status" value="1"/>
</dbReference>
<gene>
    <name evidence="4" type="ORF">MACH26_19710</name>
</gene>
<dbReference type="RefSeq" id="WP_338292467.1">
    <property type="nucleotide sequence ID" value="NZ_AP027272.1"/>
</dbReference>
<evidence type="ECO:0000256" key="1">
    <source>
        <dbReference type="PROSITE-ProRule" id="PRU00169"/>
    </source>
</evidence>